<dbReference type="Pfam" id="PF06445">
    <property type="entry name" value="GyrI-like"/>
    <property type="match status" value="1"/>
</dbReference>
<evidence type="ECO:0000313" key="3">
    <source>
        <dbReference type="EMBL" id="MCG2430842.1"/>
    </source>
</evidence>
<protein>
    <submittedName>
        <fullName evidence="3">SRPBCC family protein</fullName>
    </submittedName>
</protein>
<dbReference type="Gene3D" id="3.20.80.10">
    <property type="entry name" value="Regulatory factor, effector binding domain"/>
    <property type="match status" value="1"/>
</dbReference>
<dbReference type="InterPro" id="IPR029442">
    <property type="entry name" value="GyrI-like"/>
</dbReference>
<dbReference type="RefSeq" id="WP_237608008.1">
    <property type="nucleotide sequence ID" value="NZ_JAIRBB010000004.1"/>
</dbReference>
<dbReference type="InterPro" id="IPR019587">
    <property type="entry name" value="Polyketide_cyclase/dehydratase"/>
</dbReference>
<accession>A0A9X1U641</accession>
<dbReference type="Proteomes" id="UP001139462">
    <property type="component" value="Unassembled WGS sequence"/>
</dbReference>
<keyword evidence="4" id="KW-1185">Reference proteome</keyword>
<dbReference type="AlphaFoldDB" id="A0A9X1U641"/>
<organism evidence="3 4">
    <name type="scientific">Aequorivita xiaoshiensis</name>
    <dbReference type="NCBI Taxonomy" id="2874476"/>
    <lineage>
        <taxon>Bacteria</taxon>
        <taxon>Pseudomonadati</taxon>
        <taxon>Bacteroidota</taxon>
        <taxon>Flavobacteriia</taxon>
        <taxon>Flavobacteriales</taxon>
        <taxon>Flavobacteriaceae</taxon>
        <taxon>Aequorivita</taxon>
    </lineage>
</organism>
<dbReference type="CDD" id="cd07818">
    <property type="entry name" value="SRPBCC_1"/>
    <property type="match status" value="1"/>
</dbReference>
<dbReference type="InterPro" id="IPR023393">
    <property type="entry name" value="START-like_dom_sf"/>
</dbReference>
<evidence type="ECO:0000259" key="2">
    <source>
        <dbReference type="SMART" id="SM00871"/>
    </source>
</evidence>
<keyword evidence="1" id="KW-0472">Membrane</keyword>
<dbReference type="SUPFAM" id="SSF55136">
    <property type="entry name" value="Probable bacterial effector-binding domain"/>
    <property type="match status" value="1"/>
</dbReference>
<dbReference type="Pfam" id="PF10604">
    <property type="entry name" value="Polyketide_cyc2"/>
    <property type="match status" value="1"/>
</dbReference>
<keyword evidence="1" id="KW-0812">Transmembrane</keyword>
<comment type="caution">
    <text evidence="3">The sequence shown here is derived from an EMBL/GenBank/DDBJ whole genome shotgun (WGS) entry which is preliminary data.</text>
</comment>
<keyword evidence="1" id="KW-1133">Transmembrane helix</keyword>
<reference evidence="3" key="1">
    <citation type="submission" date="2021-09" db="EMBL/GenBank/DDBJ databases">
        <title>Genome of Aequorivita sp. strain F64183.</title>
        <authorList>
            <person name="Wang Y."/>
        </authorList>
    </citation>
    <scope>NUCLEOTIDE SEQUENCE</scope>
    <source>
        <strain evidence="3">F64183</strain>
    </source>
</reference>
<gene>
    <name evidence="3" type="ORF">K8344_06895</name>
</gene>
<evidence type="ECO:0000313" key="4">
    <source>
        <dbReference type="Proteomes" id="UP001139462"/>
    </source>
</evidence>
<feature type="transmembrane region" description="Helical" evidence="1">
    <location>
        <begin position="7"/>
        <end position="24"/>
    </location>
</feature>
<dbReference type="SUPFAM" id="SSF55961">
    <property type="entry name" value="Bet v1-like"/>
    <property type="match status" value="1"/>
</dbReference>
<dbReference type="InterPro" id="IPR011256">
    <property type="entry name" value="Reg_factor_effector_dom_sf"/>
</dbReference>
<proteinExistence type="predicted"/>
<sequence>MKIIKYLLFLILLIVIGGAIYFGTQDGSYDIKDSMVIKAPPEVVFNKVNDYRNWETWGPWKKEDPTIRFTYAEKTAGEGASYSWDGEMNGSMTTTKVIPNKEIEQDLTLETPGGTRHPKVFWSFEEVPEGTKITWKMKGEHTLLDKFFFSISGTDFKAQVHEMNITGLEGIAKEVVEDMKKYSINVDGLTQYGGGYYMYTTSVARMQELGDKMEPMMTQVLDFVSNNNLNMSGKPFTLYNQVDEANNTVIFSTGVPVREKVITPEGSPVVCGFMEPISAVKISLKGNYNHLPEAYTEGNEYIKKNGLEIDPEGKKFEVYITDPNETANPANWVTEIYIPIITTPKPDLEEGI</sequence>
<feature type="domain" description="AraC effector-binding" evidence="2">
    <location>
        <begin position="182"/>
        <end position="341"/>
    </location>
</feature>
<dbReference type="SMART" id="SM00871">
    <property type="entry name" value="AraC_E_bind"/>
    <property type="match status" value="1"/>
</dbReference>
<dbReference type="Gene3D" id="3.30.530.20">
    <property type="match status" value="1"/>
</dbReference>
<name>A0A9X1U641_9FLAO</name>
<dbReference type="EMBL" id="JAIRBB010000004">
    <property type="protein sequence ID" value="MCG2430842.1"/>
    <property type="molecule type" value="Genomic_DNA"/>
</dbReference>
<dbReference type="InterPro" id="IPR010499">
    <property type="entry name" value="AraC_E-bd"/>
</dbReference>
<evidence type="ECO:0000256" key="1">
    <source>
        <dbReference type="SAM" id="Phobius"/>
    </source>
</evidence>